<dbReference type="SUPFAM" id="SSF52402">
    <property type="entry name" value="Adenine nucleotide alpha hydrolases-like"/>
    <property type="match status" value="1"/>
</dbReference>
<sequence length="487" mass="54282">MGTQITMSPYYGTPDFTPLEAASASPPVDLVSVADLLRNAFVYPPFSILQGVRLVTFGFCPYDDMHTAPEFRFKFRNAGEVPEEPSSHQDWVLGYHRRLCDAVNRSCGNMHAPWLLQSGGKDSTTLAIALAEVRPDTTCITYLGGREEDEVESATRVARTLGLRHESLVCDPGRAYDRYLAVVDRMPLLTADFALLSCVDLGTEIAARGGDGIIDGLGADSYFGTPMSRRQHMLARLARDFSLSPRIAELPLVDRSFRLCYLLSTLQMNPIERAFPGSRFSNDEVDELFGRQIAGQSRQRLDLFLAEIGSATSPAEWRDMSTSIAGSAGAFAKGLYTASALSLQAAYPFCDLALREWIHREVPGYEKVDPKTKMNKLLIRQHIATRFGDLPYVQSKGSFRFDVRGLAQQRFDEVFEFARQAADILPGAAPWLERNRKRLDNKYHASKFYLLAIVLPWLESRRRTDRQVAAPPGADRPAPARAHAAQH</sequence>
<evidence type="ECO:0000313" key="3">
    <source>
        <dbReference type="EMBL" id="QSX75811.1"/>
    </source>
</evidence>
<protein>
    <recommendedName>
        <fullName evidence="2">Asparagine synthetase domain-containing protein</fullName>
    </recommendedName>
</protein>
<dbReference type="Proteomes" id="UP000663400">
    <property type="component" value="Chromosome"/>
</dbReference>
<dbReference type="RefSeq" id="WP_200605170.1">
    <property type="nucleotide sequence ID" value="NZ_CP071517.1"/>
</dbReference>
<keyword evidence="4" id="KW-1185">Reference proteome</keyword>
<feature type="region of interest" description="Disordered" evidence="1">
    <location>
        <begin position="466"/>
        <end position="487"/>
    </location>
</feature>
<gene>
    <name evidence="3" type="ORF">HIV01_004620</name>
</gene>
<organism evidence="3 4">
    <name type="scientific">Lysobacter arenosi</name>
    <dbReference type="NCBI Taxonomy" id="2795387"/>
    <lineage>
        <taxon>Bacteria</taxon>
        <taxon>Pseudomonadati</taxon>
        <taxon>Pseudomonadota</taxon>
        <taxon>Gammaproteobacteria</taxon>
        <taxon>Lysobacterales</taxon>
        <taxon>Lysobacteraceae</taxon>
        <taxon>Lysobacter</taxon>
    </lineage>
</organism>
<reference evidence="3 4" key="1">
    <citation type="submission" date="2021-02" db="EMBL/GenBank/DDBJ databases">
        <title>Lysobacter arenosi sp. nov., isolated from soil of gangwondo yeongwol, south Korea.</title>
        <authorList>
            <person name="Kim K.R."/>
            <person name="Kim K.H."/>
            <person name="Jeon C.O."/>
        </authorList>
    </citation>
    <scope>NUCLEOTIDE SEQUENCE [LARGE SCALE GENOMIC DNA]</scope>
    <source>
        <strain evidence="3 4">R7</strain>
    </source>
</reference>
<dbReference type="Pfam" id="PF00733">
    <property type="entry name" value="Asn_synthase"/>
    <property type="match status" value="1"/>
</dbReference>
<evidence type="ECO:0000256" key="1">
    <source>
        <dbReference type="SAM" id="MobiDB-lite"/>
    </source>
</evidence>
<dbReference type="Gene3D" id="3.40.50.620">
    <property type="entry name" value="HUPs"/>
    <property type="match status" value="1"/>
</dbReference>
<feature type="domain" description="Asparagine synthetase" evidence="2">
    <location>
        <begin position="116"/>
        <end position="387"/>
    </location>
</feature>
<dbReference type="InterPro" id="IPR001962">
    <property type="entry name" value="Asn_synthase"/>
</dbReference>
<evidence type="ECO:0000313" key="4">
    <source>
        <dbReference type="Proteomes" id="UP000663400"/>
    </source>
</evidence>
<dbReference type="EMBL" id="CP071517">
    <property type="protein sequence ID" value="QSX75811.1"/>
    <property type="molecule type" value="Genomic_DNA"/>
</dbReference>
<evidence type="ECO:0000259" key="2">
    <source>
        <dbReference type="Pfam" id="PF00733"/>
    </source>
</evidence>
<name>A0ABX7REE9_9GAMM</name>
<proteinExistence type="predicted"/>
<dbReference type="InterPro" id="IPR014729">
    <property type="entry name" value="Rossmann-like_a/b/a_fold"/>
</dbReference>
<feature type="compositionally biased region" description="Low complexity" evidence="1">
    <location>
        <begin position="469"/>
        <end position="487"/>
    </location>
</feature>
<accession>A0ABX7REE9</accession>